<keyword evidence="2" id="KW-1185">Reference proteome</keyword>
<accession>A0ABN2UUB5</accession>
<sequence>MAIEDGWVLAEHARRRQAADGSVDWAGTLAAYNAVRPEHCRRVVTTSRAWGRLWHHDRIEREPEMFVPVPLGSVELDPAVIGA</sequence>
<protein>
    <submittedName>
        <fullName evidence="1">Uncharacterized protein</fullName>
    </submittedName>
</protein>
<comment type="caution">
    <text evidence="1">The sequence shown here is derived from an EMBL/GenBank/DDBJ whole genome shotgun (WGS) entry which is preliminary data.</text>
</comment>
<evidence type="ECO:0000313" key="2">
    <source>
        <dbReference type="Proteomes" id="UP001500751"/>
    </source>
</evidence>
<dbReference type="InterPro" id="IPR036188">
    <property type="entry name" value="FAD/NAD-bd_sf"/>
</dbReference>
<gene>
    <name evidence="1" type="ORF">GCM10009839_54080</name>
</gene>
<name>A0ABN2UUB5_9ACTN</name>
<evidence type="ECO:0000313" key="1">
    <source>
        <dbReference type="EMBL" id="GAA2043883.1"/>
    </source>
</evidence>
<dbReference type="Proteomes" id="UP001500751">
    <property type="component" value="Unassembled WGS sequence"/>
</dbReference>
<organism evidence="1 2">
    <name type="scientific">Catenulispora yoronensis</name>
    <dbReference type="NCBI Taxonomy" id="450799"/>
    <lineage>
        <taxon>Bacteria</taxon>
        <taxon>Bacillati</taxon>
        <taxon>Actinomycetota</taxon>
        <taxon>Actinomycetes</taxon>
        <taxon>Catenulisporales</taxon>
        <taxon>Catenulisporaceae</taxon>
        <taxon>Catenulispora</taxon>
    </lineage>
</organism>
<dbReference type="EMBL" id="BAAAQN010000036">
    <property type="protein sequence ID" value="GAA2043883.1"/>
    <property type="molecule type" value="Genomic_DNA"/>
</dbReference>
<reference evidence="1 2" key="1">
    <citation type="journal article" date="2019" name="Int. J. Syst. Evol. Microbiol.">
        <title>The Global Catalogue of Microorganisms (GCM) 10K type strain sequencing project: providing services to taxonomists for standard genome sequencing and annotation.</title>
        <authorList>
            <consortium name="The Broad Institute Genomics Platform"/>
            <consortium name="The Broad Institute Genome Sequencing Center for Infectious Disease"/>
            <person name="Wu L."/>
            <person name="Ma J."/>
        </authorList>
    </citation>
    <scope>NUCLEOTIDE SEQUENCE [LARGE SCALE GENOMIC DNA]</scope>
    <source>
        <strain evidence="1 2">JCM 16014</strain>
    </source>
</reference>
<dbReference type="Gene3D" id="3.50.50.60">
    <property type="entry name" value="FAD/NAD(P)-binding domain"/>
    <property type="match status" value="1"/>
</dbReference>
<proteinExistence type="predicted"/>
<dbReference type="SUPFAM" id="SSF51905">
    <property type="entry name" value="FAD/NAD(P)-binding domain"/>
    <property type="match status" value="1"/>
</dbReference>